<name>A0ABX2GMK5_9FIRM</name>
<evidence type="ECO:0000256" key="1">
    <source>
        <dbReference type="ARBA" id="ARBA00002388"/>
    </source>
</evidence>
<evidence type="ECO:0000313" key="8">
    <source>
        <dbReference type="Proteomes" id="UP000822152"/>
    </source>
</evidence>
<reference evidence="7 8" key="1">
    <citation type="journal article" date="2020" name="Cell Host Microbe">
        <title>Functional and Genomic Variation between Human-Derived Isolates of Lachnospiraceae Reveals Inter- and Intra-Species Diversity.</title>
        <authorList>
            <person name="Sorbara M.T."/>
            <person name="Littmann E.R."/>
            <person name="Fontana E."/>
            <person name="Moody T.U."/>
            <person name="Kohout C.E."/>
            <person name="Gjonbalaj M."/>
            <person name="Eaton V."/>
            <person name="Seok R."/>
            <person name="Leiner I.M."/>
            <person name="Pamer E.G."/>
        </authorList>
    </citation>
    <scope>NUCLEOTIDE SEQUENCE [LARGE SCALE GENOMIC DNA]</scope>
    <source>
        <strain evidence="7 8">MSK.20.11</strain>
    </source>
</reference>
<feature type="domain" description="PPIase cyclophilin-type" evidence="6">
    <location>
        <begin position="123"/>
        <end position="277"/>
    </location>
</feature>
<dbReference type="PROSITE" id="PS50072">
    <property type="entry name" value="CSA_PPIASE_2"/>
    <property type="match status" value="1"/>
</dbReference>
<dbReference type="CDD" id="cd00317">
    <property type="entry name" value="cyclophilin"/>
    <property type="match status" value="1"/>
</dbReference>
<keyword evidence="8" id="KW-1185">Reference proteome</keyword>
<evidence type="ECO:0000256" key="5">
    <source>
        <dbReference type="SAM" id="MobiDB-lite"/>
    </source>
</evidence>
<feature type="region of interest" description="Disordered" evidence="5">
    <location>
        <begin position="170"/>
        <end position="197"/>
    </location>
</feature>
<dbReference type="EC" id="5.2.1.8" evidence="4"/>
<feature type="compositionally biased region" description="Basic and acidic residues" evidence="5">
    <location>
        <begin position="88"/>
        <end position="98"/>
    </location>
</feature>
<feature type="chain" id="PRO_5044975610" description="Peptidyl-prolyl cis-trans isomerase" evidence="4">
    <location>
        <begin position="21"/>
        <end position="277"/>
    </location>
</feature>
<evidence type="ECO:0000256" key="2">
    <source>
        <dbReference type="ARBA" id="ARBA00023110"/>
    </source>
</evidence>
<proteinExistence type="inferred from homology"/>
<dbReference type="PANTHER" id="PTHR45625">
    <property type="entry name" value="PEPTIDYL-PROLYL CIS-TRANS ISOMERASE-RELATED"/>
    <property type="match status" value="1"/>
</dbReference>
<feature type="signal peptide" evidence="4">
    <location>
        <begin position="1"/>
        <end position="20"/>
    </location>
</feature>
<evidence type="ECO:0000259" key="6">
    <source>
        <dbReference type="PROSITE" id="PS50072"/>
    </source>
</evidence>
<dbReference type="PROSITE" id="PS51257">
    <property type="entry name" value="PROKAR_LIPOPROTEIN"/>
    <property type="match status" value="1"/>
</dbReference>
<evidence type="ECO:0000256" key="3">
    <source>
        <dbReference type="ARBA" id="ARBA00023235"/>
    </source>
</evidence>
<dbReference type="Pfam" id="PF00160">
    <property type="entry name" value="Pro_isomerase"/>
    <property type="match status" value="1"/>
</dbReference>
<dbReference type="PRINTS" id="PR00153">
    <property type="entry name" value="CSAPPISMRASE"/>
</dbReference>
<comment type="catalytic activity">
    <reaction evidence="4">
        <text>[protein]-peptidylproline (omega=180) = [protein]-peptidylproline (omega=0)</text>
        <dbReference type="Rhea" id="RHEA:16237"/>
        <dbReference type="Rhea" id="RHEA-COMP:10747"/>
        <dbReference type="Rhea" id="RHEA-COMP:10748"/>
        <dbReference type="ChEBI" id="CHEBI:83833"/>
        <dbReference type="ChEBI" id="CHEBI:83834"/>
        <dbReference type="EC" id="5.2.1.8"/>
    </reaction>
</comment>
<keyword evidence="4" id="KW-0732">Signal</keyword>
<comment type="function">
    <text evidence="1 4">PPIases accelerate the folding of proteins. It catalyzes the cis-trans isomerization of proline imidic peptide bonds in oligopeptides.</text>
</comment>
<dbReference type="Gene3D" id="2.40.100.10">
    <property type="entry name" value="Cyclophilin-like"/>
    <property type="match status" value="1"/>
</dbReference>
<dbReference type="PANTHER" id="PTHR45625:SF4">
    <property type="entry name" value="PEPTIDYLPROLYL ISOMERASE DOMAIN AND WD REPEAT-CONTAINING PROTEIN 1"/>
    <property type="match status" value="1"/>
</dbReference>
<evidence type="ECO:0000256" key="4">
    <source>
        <dbReference type="RuleBase" id="RU363019"/>
    </source>
</evidence>
<dbReference type="InterPro" id="IPR044666">
    <property type="entry name" value="Cyclophilin_A-like"/>
</dbReference>
<dbReference type="RefSeq" id="WP_173743038.1">
    <property type="nucleotide sequence ID" value="NZ_JAAIPF010000010.1"/>
</dbReference>
<dbReference type="SUPFAM" id="SSF50891">
    <property type="entry name" value="Cyclophilin-like"/>
    <property type="match status" value="1"/>
</dbReference>
<keyword evidence="2 4" id="KW-0697">Rotamase</keyword>
<comment type="similarity">
    <text evidence="4">Belongs to the cyclophilin-type PPIase family.</text>
</comment>
<dbReference type="EMBL" id="JAAIPF010000010">
    <property type="protein sequence ID" value="NSF73393.1"/>
    <property type="molecule type" value="Genomic_DNA"/>
</dbReference>
<gene>
    <name evidence="7" type="ORF">G4952_06060</name>
</gene>
<dbReference type="InterPro" id="IPR029000">
    <property type="entry name" value="Cyclophilin-like_dom_sf"/>
</dbReference>
<feature type="compositionally biased region" description="Acidic residues" evidence="5">
    <location>
        <begin position="59"/>
        <end position="87"/>
    </location>
</feature>
<sequence>MKRKLLAALCITAMSAGLLAGCGSSEKAEDTSKSQETSAEDTSEQESKTDTKTESGTSDSDEAVSEKEAEEAGFSDGSESESADSSDTESKDADKESADAAQGVLLDTSKELTGTHHAEIEVKDYGTIEVELDADSAPVTVTNFVKLAQDGFYDGLTFHRIIEGFMIQGGDPNGDGTGGSDENIKGEFSNNGVENNISHTRGTISMARAQDPDSGSSQFFIVQADSTFLDGDYAGFGHVTEGMDIVDKICEDAKPTDDNGTIPKEEQPVIEKVTIID</sequence>
<dbReference type="InterPro" id="IPR002130">
    <property type="entry name" value="Cyclophilin-type_PPIase_dom"/>
</dbReference>
<keyword evidence="3 4" id="KW-0413">Isomerase</keyword>
<organism evidence="7 8">
    <name type="scientific">Blautia wexlerae</name>
    <dbReference type="NCBI Taxonomy" id="418240"/>
    <lineage>
        <taxon>Bacteria</taxon>
        <taxon>Bacillati</taxon>
        <taxon>Bacillota</taxon>
        <taxon>Clostridia</taxon>
        <taxon>Lachnospirales</taxon>
        <taxon>Lachnospiraceae</taxon>
        <taxon>Blautia</taxon>
    </lineage>
</organism>
<protein>
    <recommendedName>
        <fullName evidence="4">Peptidyl-prolyl cis-trans isomerase</fullName>
        <shortName evidence="4">PPIase</shortName>
        <ecNumber evidence="4">5.2.1.8</ecNumber>
    </recommendedName>
</protein>
<feature type="compositionally biased region" description="Polar residues" evidence="5">
    <location>
        <begin position="188"/>
        <end position="197"/>
    </location>
</feature>
<dbReference type="GO" id="GO:0016853">
    <property type="term" value="F:isomerase activity"/>
    <property type="evidence" value="ECO:0007669"/>
    <property type="project" value="UniProtKB-KW"/>
</dbReference>
<accession>A0ABX2GMK5</accession>
<dbReference type="Proteomes" id="UP000822152">
    <property type="component" value="Unassembled WGS sequence"/>
</dbReference>
<feature type="region of interest" description="Disordered" evidence="5">
    <location>
        <begin position="19"/>
        <end position="99"/>
    </location>
</feature>
<evidence type="ECO:0000313" key="7">
    <source>
        <dbReference type="EMBL" id="NSF73393.1"/>
    </source>
</evidence>
<dbReference type="InterPro" id="IPR020892">
    <property type="entry name" value="Cyclophilin-type_PPIase_CS"/>
</dbReference>
<comment type="caution">
    <text evidence="7">The sequence shown here is derived from an EMBL/GenBank/DDBJ whole genome shotgun (WGS) entry which is preliminary data.</text>
</comment>
<dbReference type="PROSITE" id="PS00170">
    <property type="entry name" value="CSA_PPIASE_1"/>
    <property type="match status" value="1"/>
</dbReference>